<organism evidence="4 5">
    <name type="scientific">Nonomuraea purpurea</name>
    <dbReference type="NCBI Taxonomy" id="1849276"/>
    <lineage>
        <taxon>Bacteria</taxon>
        <taxon>Bacillati</taxon>
        <taxon>Actinomycetota</taxon>
        <taxon>Actinomycetes</taxon>
        <taxon>Streptosporangiales</taxon>
        <taxon>Streptosporangiaceae</taxon>
        <taxon>Nonomuraea</taxon>
    </lineage>
</organism>
<dbReference type="InterPro" id="IPR020904">
    <property type="entry name" value="Sc_DH/Rdtase_CS"/>
</dbReference>
<keyword evidence="4" id="KW-0560">Oxidoreductase</keyword>
<dbReference type="GO" id="GO:0016491">
    <property type="term" value="F:oxidoreductase activity"/>
    <property type="evidence" value="ECO:0007669"/>
    <property type="project" value="UniProtKB-KW"/>
</dbReference>
<dbReference type="PANTHER" id="PTHR42879">
    <property type="entry name" value="3-OXOACYL-(ACYL-CARRIER-PROTEIN) REDUCTASE"/>
    <property type="match status" value="1"/>
</dbReference>
<feature type="domain" description="Ketoreductase" evidence="3">
    <location>
        <begin position="6"/>
        <end position="192"/>
    </location>
</feature>
<comment type="caution">
    <text evidence="4">The sequence shown here is derived from an EMBL/GenBank/DDBJ whole genome shotgun (WGS) entry which is preliminary data.</text>
</comment>
<dbReference type="InterPro" id="IPR057326">
    <property type="entry name" value="KR_dom"/>
</dbReference>
<dbReference type="PRINTS" id="PR00080">
    <property type="entry name" value="SDRFAMILY"/>
</dbReference>
<evidence type="ECO:0000256" key="2">
    <source>
        <dbReference type="RuleBase" id="RU000363"/>
    </source>
</evidence>
<dbReference type="PROSITE" id="PS00061">
    <property type="entry name" value="ADH_SHORT"/>
    <property type="match status" value="1"/>
</dbReference>
<dbReference type="SMART" id="SM00822">
    <property type="entry name" value="PKS_KR"/>
    <property type="match status" value="1"/>
</dbReference>
<keyword evidence="5" id="KW-1185">Reference proteome</keyword>
<dbReference type="PRINTS" id="PR00081">
    <property type="entry name" value="GDHRDH"/>
</dbReference>
<accession>A0ABV8GMS7</accession>
<dbReference type="Proteomes" id="UP001595851">
    <property type="component" value="Unassembled WGS sequence"/>
</dbReference>
<dbReference type="InterPro" id="IPR002347">
    <property type="entry name" value="SDR_fam"/>
</dbReference>
<dbReference type="PANTHER" id="PTHR42879:SF2">
    <property type="entry name" value="3-OXOACYL-[ACYL-CARRIER-PROTEIN] REDUCTASE FABG"/>
    <property type="match status" value="1"/>
</dbReference>
<dbReference type="SUPFAM" id="SSF51735">
    <property type="entry name" value="NAD(P)-binding Rossmann-fold domains"/>
    <property type="match status" value="1"/>
</dbReference>
<dbReference type="EC" id="1.1.1.-" evidence="4"/>
<dbReference type="Pfam" id="PF00106">
    <property type="entry name" value="adh_short"/>
    <property type="match status" value="1"/>
</dbReference>
<evidence type="ECO:0000256" key="1">
    <source>
        <dbReference type="ARBA" id="ARBA00006484"/>
    </source>
</evidence>
<dbReference type="RefSeq" id="WP_379533412.1">
    <property type="nucleotide sequence ID" value="NZ_JBHSBI010000028.1"/>
</dbReference>
<evidence type="ECO:0000313" key="4">
    <source>
        <dbReference type="EMBL" id="MFC4013557.1"/>
    </source>
</evidence>
<dbReference type="Gene3D" id="3.40.50.720">
    <property type="entry name" value="NAD(P)-binding Rossmann-like Domain"/>
    <property type="match status" value="1"/>
</dbReference>
<protein>
    <submittedName>
        <fullName evidence="4">SDR family NAD(P)-dependent oxidoreductase</fullName>
        <ecNumber evidence="4">1.1.1.-</ecNumber>
    </submittedName>
</protein>
<proteinExistence type="inferred from homology"/>
<dbReference type="InterPro" id="IPR050259">
    <property type="entry name" value="SDR"/>
</dbReference>
<gene>
    <name evidence="4" type="ORF">ACFOY2_40455</name>
</gene>
<name>A0ABV8GMS7_9ACTN</name>
<reference evidence="5" key="1">
    <citation type="journal article" date="2019" name="Int. J. Syst. Evol. Microbiol.">
        <title>The Global Catalogue of Microorganisms (GCM) 10K type strain sequencing project: providing services to taxonomists for standard genome sequencing and annotation.</title>
        <authorList>
            <consortium name="The Broad Institute Genomics Platform"/>
            <consortium name="The Broad Institute Genome Sequencing Center for Infectious Disease"/>
            <person name="Wu L."/>
            <person name="Ma J."/>
        </authorList>
    </citation>
    <scope>NUCLEOTIDE SEQUENCE [LARGE SCALE GENOMIC DNA]</scope>
    <source>
        <strain evidence="5">TBRC 1276</strain>
    </source>
</reference>
<sequence length="248" mass="26183">MKLAGRTALVTGGSRGIGRATARHLAQQGADVVITYYENSAAAEDSLRELKDLEATARALRYDASSPEQVRAARAEIERDLGPVDILINNAGAISRPADWAQQSDEELQRTIHVNLLSVIHGIRTFAPSMVERGWGRIVNLTSTYSFNGGAAVLAYTAAKAGVNAVTTAMAAELGSKGVLVNAVAPGNIDTDMTRAAGPEVVDWAVQTTPVGRLGTVDETAEAIVHLVLSDFVCGQTYVLDGGQILRI</sequence>
<evidence type="ECO:0000259" key="3">
    <source>
        <dbReference type="SMART" id="SM00822"/>
    </source>
</evidence>
<dbReference type="EMBL" id="JBHSBI010000028">
    <property type="protein sequence ID" value="MFC4013557.1"/>
    <property type="molecule type" value="Genomic_DNA"/>
</dbReference>
<comment type="similarity">
    <text evidence="1 2">Belongs to the short-chain dehydrogenases/reductases (SDR) family.</text>
</comment>
<dbReference type="InterPro" id="IPR036291">
    <property type="entry name" value="NAD(P)-bd_dom_sf"/>
</dbReference>
<evidence type="ECO:0000313" key="5">
    <source>
        <dbReference type="Proteomes" id="UP001595851"/>
    </source>
</evidence>